<name>A0A2Z7BQ15_9LAMI</name>
<dbReference type="AlphaFoldDB" id="A0A2Z7BQ15"/>
<keyword evidence="2" id="KW-0808">Transferase</keyword>
<protein>
    <submittedName>
        <fullName evidence="2">Prenyltransferase family protein isoform 1</fullName>
    </submittedName>
</protein>
<dbReference type="EMBL" id="KV004300">
    <property type="protein sequence ID" value="KZV35698.1"/>
    <property type="molecule type" value="Genomic_DNA"/>
</dbReference>
<keyword evidence="3" id="KW-1185">Reference proteome</keyword>
<proteinExistence type="predicted"/>
<gene>
    <name evidence="2" type="ORF">F511_33629</name>
</gene>
<sequence length="129" mass="12797">MAATNEPHTVAPFACNGRAMQAMVRAVAQPSVLIGPGGGPADRFSAKGGWNGVDERLVVGCGVAWWDSTGPIGLVGAVQTSQIEHARPLGSLDLNGAGDPAVDFMPTEGFPGYSAGRGVDPAGGAPGGG</sequence>
<dbReference type="GO" id="GO:0016740">
    <property type="term" value="F:transferase activity"/>
    <property type="evidence" value="ECO:0007669"/>
    <property type="project" value="UniProtKB-KW"/>
</dbReference>
<organism evidence="2 3">
    <name type="scientific">Dorcoceras hygrometricum</name>
    <dbReference type="NCBI Taxonomy" id="472368"/>
    <lineage>
        <taxon>Eukaryota</taxon>
        <taxon>Viridiplantae</taxon>
        <taxon>Streptophyta</taxon>
        <taxon>Embryophyta</taxon>
        <taxon>Tracheophyta</taxon>
        <taxon>Spermatophyta</taxon>
        <taxon>Magnoliopsida</taxon>
        <taxon>eudicotyledons</taxon>
        <taxon>Gunneridae</taxon>
        <taxon>Pentapetalae</taxon>
        <taxon>asterids</taxon>
        <taxon>lamiids</taxon>
        <taxon>Lamiales</taxon>
        <taxon>Gesneriaceae</taxon>
        <taxon>Didymocarpoideae</taxon>
        <taxon>Trichosporeae</taxon>
        <taxon>Loxocarpinae</taxon>
        <taxon>Dorcoceras</taxon>
    </lineage>
</organism>
<evidence type="ECO:0000313" key="3">
    <source>
        <dbReference type="Proteomes" id="UP000250235"/>
    </source>
</evidence>
<evidence type="ECO:0000256" key="1">
    <source>
        <dbReference type="SAM" id="MobiDB-lite"/>
    </source>
</evidence>
<accession>A0A2Z7BQ15</accession>
<evidence type="ECO:0000313" key="2">
    <source>
        <dbReference type="EMBL" id="KZV35698.1"/>
    </source>
</evidence>
<feature type="region of interest" description="Disordered" evidence="1">
    <location>
        <begin position="103"/>
        <end position="129"/>
    </location>
</feature>
<reference evidence="2 3" key="1">
    <citation type="journal article" date="2015" name="Proc. Natl. Acad. Sci. U.S.A.">
        <title>The resurrection genome of Boea hygrometrica: A blueprint for survival of dehydration.</title>
        <authorList>
            <person name="Xiao L."/>
            <person name="Yang G."/>
            <person name="Zhang L."/>
            <person name="Yang X."/>
            <person name="Zhao S."/>
            <person name="Ji Z."/>
            <person name="Zhou Q."/>
            <person name="Hu M."/>
            <person name="Wang Y."/>
            <person name="Chen M."/>
            <person name="Xu Y."/>
            <person name="Jin H."/>
            <person name="Xiao X."/>
            <person name="Hu G."/>
            <person name="Bao F."/>
            <person name="Hu Y."/>
            <person name="Wan P."/>
            <person name="Li L."/>
            <person name="Deng X."/>
            <person name="Kuang T."/>
            <person name="Xiang C."/>
            <person name="Zhu J.K."/>
            <person name="Oliver M.J."/>
            <person name="He Y."/>
        </authorList>
    </citation>
    <scope>NUCLEOTIDE SEQUENCE [LARGE SCALE GENOMIC DNA]</scope>
    <source>
        <strain evidence="3">cv. XS01</strain>
    </source>
</reference>
<dbReference type="Proteomes" id="UP000250235">
    <property type="component" value="Unassembled WGS sequence"/>
</dbReference>